<dbReference type="NCBIfam" id="TIGR00456">
    <property type="entry name" value="argS"/>
    <property type="match status" value="1"/>
</dbReference>
<dbReference type="PROSITE" id="PS00178">
    <property type="entry name" value="AA_TRNA_LIGASE_I"/>
    <property type="match status" value="1"/>
</dbReference>
<evidence type="ECO:0000256" key="7">
    <source>
        <dbReference type="ARBA" id="ARBA00023146"/>
    </source>
</evidence>
<dbReference type="PRINTS" id="PR01038">
    <property type="entry name" value="TRNASYNTHARG"/>
</dbReference>
<dbReference type="Gene3D" id="3.40.50.620">
    <property type="entry name" value="HUPs"/>
    <property type="match status" value="1"/>
</dbReference>
<name>A0ABP4P790_9ACTN</name>
<dbReference type="PANTHER" id="PTHR11956:SF5">
    <property type="entry name" value="ARGININE--TRNA LIGASE, CYTOPLASMIC"/>
    <property type="match status" value="1"/>
</dbReference>
<feature type="short sequence motif" description="'HIGH' region" evidence="9">
    <location>
        <begin position="131"/>
        <end position="141"/>
    </location>
</feature>
<evidence type="ECO:0000256" key="10">
    <source>
        <dbReference type="RuleBase" id="RU363038"/>
    </source>
</evidence>
<dbReference type="EMBL" id="BAAAPH010000009">
    <property type="protein sequence ID" value="GAA1573602.1"/>
    <property type="molecule type" value="Genomic_DNA"/>
</dbReference>
<dbReference type="InterPro" id="IPR001412">
    <property type="entry name" value="aa-tRNA-synth_I_CS"/>
</dbReference>
<comment type="catalytic activity">
    <reaction evidence="8 9">
        <text>tRNA(Arg) + L-arginine + ATP = L-arginyl-tRNA(Arg) + AMP + diphosphate</text>
        <dbReference type="Rhea" id="RHEA:20301"/>
        <dbReference type="Rhea" id="RHEA-COMP:9658"/>
        <dbReference type="Rhea" id="RHEA-COMP:9673"/>
        <dbReference type="ChEBI" id="CHEBI:30616"/>
        <dbReference type="ChEBI" id="CHEBI:32682"/>
        <dbReference type="ChEBI" id="CHEBI:33019"/>
        <dbReference type="ChEBI" id="CHEBI:78442"/>
        <dbReference type="ChEBI" id="CHEBI:78513"/>
        <dbReference type="ChEBI" id="CHEBI:456215"/>
        <dbReference type="EC" id="6.1.1.19"/>
    </reaction>
</comment>
<feature type="domain" description="DALR anticodon binding" evidence="11">
    <location>
        <begin position="431"/>
        <end position="552"/>
    </location>
</feature>
<keyword evidence="7 9" id="KW-0030">Aminoacyl-tRNA synthetase</keyword>
<dbReference type="Gene3D" id="1.10.730.10">
    <property type="entry name" value="Isoleucyl-tRNA Synthetase, Domain 1"/>
    <property type="match status" value="1"/>
</dbReference>
<reference evidence="14" key="1">
    <citation type="journal article" date="2019" name="Int. J. Syst. Evol. Microbiol.">
        <title>The Global Catalogue of Microorganisms (GCM) 10K type strain sequencing project: providing services to taxonomists for standard genome sequencing and annotation.</title>
        <authorList>
            <consortium name="The Broad Institute Genomics Platform"/>
            <consortium name="The Broad Institute Genome Sequencing Center for Infectious Disease"/>
            <person name="Wu L."/>
            <person name="Ma J."/>
        </authorList>
    </citation>
    <scope>NUCLEOTIDE SEQUENCE [LARGE SCALE GENOMIC DNA]</scope>
    <source>
        <strain evidence="14">JCM 15572</strain>
    </source>
</reference>
<dbReference type="SUPFAM" id="SSF55190">
    <property type="entry name" value="Arginyl-tRNA synthetase (ArgRS), N-terminal 'additional' domain"/>
    <property type="match status" value="1"/>
</dbReference>
<protein>
    <recommendedName>
        <fullName evidence="9">Arginine--tRNA ligase</fullName>
        <ecNumber evidence="9">6.1.1.19</ecNumber>
    </recommendedName>
    <alternativeName>
        <fullName evidence="9">Arginyl-tRNA synthetase</fullName>
        <shortName evidence="9">ArgRS</shortName>
    </alternativeName>
</protein>
<dbReference type="CDD" id="cd07956">
    <property type="entry name" value="Anticodon_Ia_Arg"/>
    <property type="match status" value="1"/>
</dbReference>
<dbReference type="GO" id="GO:0016874">
    <property type="term" value="F:ligase activity"/>
    <property type="evidence" value="ECO:0007669"/>
    <property type="project" value="UniProtKB-KW"/>
</dbReference>
<keyword evidence="14" id="KW-1185">Reference proteome</keyword>
<dbReference type="HAMAP" id="MF_00123">
    <property type="entry name" value="Arg_tRNA_synth"/>
    <property type="match status" value="1"/>
</dbReference>
<comment type="similarity">
    <text evidence="1 9 10">Belongs to the class-I aminoacyl-tRNA synthetase family.</text>
</comment>
<dbReference type="SMART" id="SM01016">
    <property type="entry name" value="Arg_tRNA_synt_N"/>
    <property type="match status" value="1"/>
</dbReference>
<feature type="domain" description="Arginyl tRNA synthetase N-terminal" evidence="12">
    <location>
        <begin position="4"/>
        <end position="94"/>
    </location>
</feature>
<dbReference type="Pfam" id="PF03485">
    <property type="entry name" value="Arg_tRNA_synt_N"/>
    <property type="match status" value="1"/>
</dbReference>
<evidence type="ECO:0000256" key="2">
    <source>
        <dbReference type="ARBA" id="ARBA00022490"/>
    </source>
</evidence>
<keyword evidence="2 9" id="KW-0963">Cytoplasm</keyword>
<evidence type="ECO:0000256" key="4">
    <source>
        <dbReference type="ARBA" id="ARBA00022741"/>
    </source>
</evidence>
<keyword evidence="3 9" id="KW-0436">Ligase</keyword>
<dbReference type="InterPro" id="IPR035684">
    <property type="entry name" value="ArgRS_core"/>
</dbReference>
<evidence type="ECO:0000256" key="3">
    <source>
        <dbReference type="ARBA" id="ARBA00022598"/>
    </source>
</evidence>
<dbReference type="InterPro" id="IPR005148">
    <property type="entry name" value="Arg-tRNA-synth_N"/>
</dbReference>
<dbReference type="CDD" id="cd00671">
    <property type="entry name" value="ArgRS_core"/>
    <property type="match status" value="1"/>
</dbReference>
<dbReference type="InterPro" id="IPR014729">
    <property type="entry name" value="Rossmann-like_a/b/a_fold"/>
</dbReference>
<comment type="subcellular location">
    <subcellularLocation>
        <location evidence="9">Cytoplasm</location>
    </subcellularLocation>
</comment>
<evidence type="ECO:0000256" key="8">
    <source>
        <dbReference type="ARBA" id="ARBA00049339"/>
    </source>
</evidence>
<dbReference type="Pfam" id="PF00750">
    <property type="entry name" value="tRNA-synt_1d"/>
    <property type="match status" value="2"/>
</dbReference>
<dbReference type="InterPro" id="IPR008909">
    <property type="entry name" value="DALR_anticod-bd"/>
</dbReference>
<proteinExistence type="inferred from homology"/>
<evidence type="ECO:0000256" key="6">
    <source>
        <dbReference type="ARBA" id="ARBA00022917"/>
    </source>
</evidence>
<sequence length="552" mass="60998">MTPEQLAEKILQALAALADDGTITVEGGLPRELKVERPKNPEHGDYATNVAMQLGKRAGLNPRQFAELLAVKLRDDEAITAVEIAGPGFINLRVAADAQGKVAQSILAAGVAYGTSDSLHGRTINLEFISANPTGPLHLGHTRWAAVGDALARVLTAAGASVKREFYINDRGNQMDKFGASLRAAAHGQPIPEDGYHGEYILDLAKRIVAEVPGITELPADEQPVAFREAGYERQLKEQQDQLEHFRTKFDVWFSERSLHEQDGVPHAIQKLREQGHLYDADDALWMRTTDFSDDKDRVLIRTNGEPTYFASDAAYYVNKRERGFETCIYLLGADHHGYVNRLKAIAACAGDDPEHNIEILIGQLVKILKGGQEMRLSKRAGTIVTLAELVEEGGVDALRYTLCRYPADSPLTLDIEEMTKQASENPVFYVQYAHARLASILRNADDLGIKLDEFDPGLLDHEREGDLLRALAEFPRVVATAAELREPHRIARYLEDTASAFHKFYDSCRVLPRGDEEVEPVHKARLTLVSATRTVLANGLDLLGVSAPERM</sequence>
<dbReference type="Proteomes" id="UP001501705">
    <property type="component" value="Unassembled WGS sequence"/>
</dbReference>
<comment type="subunit">
    <text evidence="9">Monomer.</text>
</comment>
<dbReference type="InterPro" id="IPR001278">
    <property type="entry name" value="Arg-tRNA-ligase"/>
</dbReference>
<evidence type="ECO:0000259" key="12">
    <source>
        <dbReference type="SMART" id="SM01016"/>
    </source>
</evidence>
<evidence type="ECO:0000256" key="9">
    <source>
        <dbReference type="HAMAP-Rule" id="MF_00123"/>
    </source>
</evidence>
<dbReference type="InterPro" id="IPR009080">
    <property type="entry name" value="tRNAsynth_Ia_anticodon-bd"/>
</dbReference>
<accession>A0ABP4P790</accession>
<dbReference type="SUPFAM" id="SSF47323">
    <property type="entry name" value="Anticodon-binding domain of a subclass of class I aminoacyl-tRNA synthetases"/>
    <property type="match status" value="1"/>
</dbReference>
<dbReference type="SMART" id="SM00836">
    <property type="entry name" value="DALR_1"/>
    <property type="match status" value="1"/>
</dbReference>
<dbReference type="InterPro" id="IPR036695">
    <property type="entry name" value="Arg-tRNA-synth_N_sf"/>
</dbReference>
<dbReference type="SUPFAM" id="SSF52374">
    <property type="entry name" value="Nucleotidylyl transferase"/>
    <property type="match status" value="1"/>
</dbReference>
<dbReference type="RefSeq" id="WP_344234382.1">
    <property type="nucleotide sequence ID" value="NZ_BAAAPH010000009.1"/>
</dbReference>
<dbReference type="Gene3D" id="3.30.1360.70">
    <property type="entry name" value="Arginyl tRNA synthetase N-terminal domain"/>
    <property type="match status" value="1"/>
</dbReference>
<evidence type="ECO:0000313" key="14">
    <source>
        <dbReference type="Proteomes" id="UP001501705"/>
    </source>
</evidence>
<dbReference type="PANTHER" id="PTHR11956">
    <property type="entry name" value="ARGINYL-TRNA SYNTHETASE"/>
    <property type="match status" value="1"/>
</dbReference>
<evidence type="ECO:0000256" key="5">
    <source>
        <dbReference type="ARBA" id="ARBA00022840"/>
    </source>
</evidence>
<evidence type="ECO:0000259" key="11">
    <source>
        <dbReference type="SMART" id="SM00836"/>
    </source>
</evidence>
<dbReference type="Pfam" id="PF05746">
    <property type="entry name" value="DALR_1"/>
    <property type="match status" value="1"/>
</dbReference>
<keyword evidence="6 9" id="KW-0648">Protein biosynthesis</keyword>
<evidence type="ECO:0000313" key="13">
    <source>
        <dbReference type="EMBL" id="GAA1573602.1"/>
    </source>
</evidence>
<dbReference type="EC" id="6.1.1.19" evidence="9"/>
<keyword evidence="5 9" id="KW-0067">ATP-binding</keyword>
<organism evidence="13 14">
    <name type="scientific">Kribbella hippodromi</name>
    <dbReference type="NCBI Taxonomy" id="434347"/>
    <lineage>
        <taxon>Bacteria</taxon>
        <taxon>Bacillati</taxon>
        <taxon>Actinomycetota</taxon>
        <taxon>Actinomycetes</taxon>
        <taxon>Propionibacteriales</taxon>
        <taxon>Kribbellaceae</taxon>
        <taxon>Kribbella</taxon>
    </lineage>
</organism>
<comment type="caution">
    <text evidence="13">The sequence shown here is derived from an EMBL/GenBank/DDBJ whole genome shotgun (WGS) entry which is preliminary data.</text>
</comment>
<gene>
    <name evidence="13" type="primary">argS_1</name>
    <name evidence="9" type="synonym">argS</name>
    <name evidence="13" type="ORF">GCM10009804_32800</name>
</gene>
<evidence type="ECO:0000256" key="1">
    <source>
        <dbReference type="ARBA" id="ARBA00005594"/>
    </source>
</evidence>
<keyword evidence="4 9" id="KW-0547">Nucleotide-binding</keyword>